<name>A0ABY7FJE4_MYAAR</name>
<evidence type="ECO:0000313" key="8">
    <source>
        <dbReference type="Proteomes" id="UP001164746"/>
    </source>
</evidence>
<evidence type="ECO:0000256" key="2">
    <source>
        <dbReference type="ARBA" id="ARBA00022729"/>
    </source>
</evidence>
<dbReference type="SMART" id="SM00181">
    <property type="entry name" value="EGF"/>
    <property type="match status" value="1"/>
</dbReference>
<feature type="non-terminal residue" evidence="7">
    <location>
        <position position="1"/>
    </location>
</feature>
<keyword evidence="8" id="KW-1185">Reference proteome</keyword>
<organism evidence="7 8">
    <name type="scientific">Mya arenaria</name>
    <name type="common">Soft-shell clam</name>
    <dbReference type="NCBI Taxonomy" id="6604"/>
    <lineage>
        <taxon>Eukaryota</taxon>
        <taxon>Metazoa</taxon>
        <taxon>Spiralia</taxon>
        <taxon>Lophotrochozoa</taxon>
        <taxon>Mollusca</taxon>
        <taxon>Bivalvia</taxon>
        <taxon>Autobranchia</taxon>
        <taxon>Heteroconchia</taxon>
        <taxon>Euheterodonta</taxon>
        <taxon>Imparidentia</taxon>
        <taxon>Neoheterodontei</taxon>
        <taxon>Myida</taxon>
        <taxon>Myoidea</taxon>
        <taxon>Myidae</taxon>
        <taxon>Mya</taxon>
    </lineage>
</organism>
<feature type="domain" description="EGF-like calcium-binding" evidence="5">
    <location>
        <begin position="25"/>
        <end position="65"/>
    </location>
</feature>
<sequence length="90" mass="9855">VDECAGGTSGCQVKCSNVPGSFNCNVDECLLTTSRCQQTCLNFPGSYNCTCDSGYTVQSDKISCRENVILQYVYMYGAEWCCHNLSNHVS</sequence>
<feature type="domain" description="EGF-like" evidence="6">
    <location>
        <begin position="28"/>
        <end position="65"/>
    </location>
</feature>
<evidence type="ECO:0000256" key="4">
    <source>
        <dbReference type="ARBA" id="ARBA00023157"/>
    </source>
</evidence>
<dbReference type="Pfam" id="PF07645">
    <property type="entry name" value="EGF_CA"/>
    <property type="match status" value="2"/>
</dbReference>
<reference evidence="7" key="1">
    <citation type="submission" date="2022-11" db="EMBL/GenBank/DDBJ databases">
        <title>Centuries of genome instability and evolution in soft-shell clam transmissible cancer (bioRxiv).</title>
        <authorList>
            <person name="Hart S.F.M."/>
            <person name="Yonemitsu M.A."/>
            <person name="Giersch R.M."/>
            <person name="Beal B.F."/>
            <person name="Arriagada G."/>
            <person name="Davis B.W."/>
            <person name="Ostrander E.A."/>
            <person name="Goff S.P."/>
            <person name="Metzger M.J."/>
        </authorList>
    </citation>
    <scope>NUCLEOTIDE SEQUENCE</scope>
    <source>
        <strain evidence="7">MELC-2E11</strain>
        <tissue evidence="7">Siphon/mantle</tissue>
    </source>
</reference>
<dbReference type="SMART" id="SM00179">
    <property type="entry name" value="EGF_CA"/>
    <property type="match status" value="1"/>
</dbReference>
<keyword evidence="4" id="KW-1015">Disulfide bond</keyword>
<keyword evidence="1" id="KW-0245">EGF-like domain</keyword>
<dbReference type="InterPro" id="IPR000742">
    <property type="entry name" value="EGF"/>
</dbReference>
<evidence type="ECO:0000259" key="6">
    <source>
        <dbReference type="SMART" id="SM00181"/>
    </source>
</evidence>
<dbReference type="InterPro" id="IPR049883">
    <property type="entry name" value="NOTCH1_EGF-like"/>
</dbReference>
<evidence type="ECO:0000256" key="1">
    <source>
        <dbReference type="ARBA" id="ARBA00022536"/>
    </source>
</evidence>
<dbReference type="InterPro" id="IPR018097">
    <property type="entry name" value="EGF_Ca-bd_CS"/>
</dbReference>
<dbReference type="PANTHER" id="PTHR24050:SF28">
    <property type="entry name" value="UROMODULIN-LIKE"/>
    <property type="match status" value="1"/>
</dbReference>
<dbReference type="PANTHER" id="PTHR24050">
    <property type="entry name" value="PA14 DOMAIN-CONTAINING PROTEIN"/>
    <property type="match status" value="1"/>
</dbReference>
<keyword evidence="3" id="KW-0677">Repeat</keyword>
<dbReference type="SUPFAM" id="SSF57196">
    <property type="entry name" value="EGF/Laminin"/>
    <property type="match status" value="1"/>
</dbReference>
<protein>
    <submittedName>
        <fullName evidence="7">HMCN2-like protein</fullName>
    </submittedName>
</protein>
<accession>A0ABY7FJE4</accession>
<dbReference type="InterPro" id="IPR001881">
    <property type="entry name" value="EGF-like_Ca-bd_dom"/>
</dbReference>
<dbReference type="PROSITE" id="PS01187">
    <property type="entry name" value="EGF_CA"/>
    <property type="match status" value="1"/>
</dbReference>
<proteinExistence type="predicted"/>
<evidence type="ECO:0000259" key="5">
    <source>
        <dbReference type="SMART" id="SM00179"/>
    </source>
</evidence>
<evidence type="ECO:0000313" key="7">
    <source>
        <dbReference type="EMBL" id="WAR21147.1"/>
    </source>
</evidence>
<evidence type="ECO:0000256" key="3">
    <source>
        <dbReference type="ARBA" id="ARBA00022737"/>
    </source>
</evidence>
<dbReference type="InterPro" id="IPR052235">
    <property type="entry name" value="Nephronectin_domain"/>
</dbReference>
<dbReference type="Proteomes" id="UP001164746">
    <property type="component" value="Chromosome 12"/>
</dbReference>
<dbReference type="InterPro" id="IPR000152">
    <property type="entry name" value="EGF-type_Asp/Asn_hydroxyl_site"/>
</dbReference>
<dbReference type="EMBL" id="CP111023">
    <property type="protein sequence ID" value="WAR21147.1"/>
    <property type="molecule type" value="Genomic_DNA"/>
</dbReference>
<gene>
    <name evidence="7" type="ORF">MAR_015121</name>
</gene>
<keyword evidence="2" id="KW-0732">Signal</keyword>
<dbReference type="Gene3D" id="2.10.25.10">
    <property type="entry name" value="Laminin"/>
    <property type="match status" value="2"/>
</dbReference>
<dbReference type="PROSITE" id="PS00010">
    <property type="entry name" value="ASX_HYDROXYL"/>
    <property type="match status" value="1"/>
</dbReference>